<dbReference type="KEGG" id="gba:J421_0581"/>
<dbReference type="AlphaFoldDB" id="W0RFF5"/>
<dbReference type="Gene3D" id="1.10.760.10">
    <property type="entry name" value="Cytochrome c-like domain"/>
    <property type="match status" value="1"/>
</dbReference>
<dbReference type="PROSITE" id="PS51007">
    <property type="entry name" value="CYTC"/>
    <property type="match status" value="1"/>
</dbReference>
<dbReference type="GO" id="GO:0020037">
    <property type="term" value="F:heme binding"/>
    <property type="evidence" value="ECO:0007669"/>
    <property type="project" value="InterPro"/>
</dbReference>
<dbReference type="Gene3D" id="1.25.10.10">
    <property type="entry name" value="Leucine-rich Repeat Variant"/>
    <property type="match status" value="2"/>
</dbReference>
<dbReference type="EMBL" id="CP007128">
    <property type="protein sequence ID" value="AHG88118.1"/>
    <property type="molecule type" value="Genomic_DNA"/>
</dbReference>
<reference evidence="6 7" key="1">
    <citation type="journal article" date="2014" name="Genome Announc.">
        <title>Genome Sequence and Methylome of Soil Bacterium Gemmatirosa kalamazoonensis KBS708T, a Member of the Rarely Cultivated Gemmatimonadetes Phylum.</title>
        <authorList>
            <person name="Debruyn J.M."/>
            <person name="Radosevich M."/>
            <person name="Wommack K.E."/>
            <person name="Polson S.W."/>
            <person name="Hauser L.J."/>
            <person name="Fawaz M.N."/>
            <person name="Korlach J."/>
            <person name="Tsai Y.C."/>
        </authorList>
    </citation>
    <scope>NUCLEOTIDE SEQUENCE [LARGE SCALE GENOMIC DNA]</scope>
    <source>
        <strain evidence="6 7">KBS708</strain>
    </source>
</reference>
<evidence type="ECO:0000259" key="5">
    <source>
        <dbReference type="PROSITE" id="PS51007"/>
    </source>
</evidence>
<dbReference type="InterPro" id="IPR009056">
    <property type="entry name" value="Cyt_c-like_dom"/>
</dbReference>
<dbReference type="PANTHER" id="PTHR33546">
    <property type="entry name" value="LARGE, MULTIFUNCTIONAL SECRETED PROTEIN-RELATED"/>
    <property type="match status" value="1"/>
</dbReference>
<evidence type="ECO:0000313" key="7">
    <source>
        <dbReference type="Proteomes" id="UP000019151"/>
    </source>
</evidence>
<dbReference type="SUPFAM" id="SSF50952">
    <property type="entry name" value="Soluble quinoprotein glucose dehydrogenase"/>
    <property type="match status" value="1"/>
</dbReference>
<name>W0RFF5_9BACT</name>
<dbReference type="InterPro" id="IPR013427">
    <property type="entry name" value="Haem-bd_dom_put"/>
</dbReference>
<keyword evidence="1 4" id="KW-0349">Heme</keyword>
<dbReference type="InParanoid" id="W0RFF5"/>
<dbReference type="GO" id="GO:0046872">
    <property type="term" value="F:metal ion binding"/>
    <property type="evidence" value="ECO:0007669"/>
    <property type="project" value="UniProtKB-KW"/>
</dbReference>
<evidence type="ECO:0000256" key="3">
    <source>
        <dbReference type="ARBA" id="ARBA00023004"/>
    </source>
</evidence>
<dbReference type="InterPro" id="IPR036909">
    <property type="entry name" value="Cyt_c-like_dom_sf"/>
</dbReference>
<dbReference type="InterPro" id="IPR004155">
    <property type="entry name" value="PBS_lyase_HEAT"/>
</dbReference>
<dbReference type="InterPro" id="IPR011989">
    <property type="entry name" value="ARM-like"/>
</dbReference>
<evidence type="ECO:0000256" key="2">
    <source>
        <dbReference type="ARBA" id="ARBA00022723"/>
    </source>
</evidence>
<dbReference type="OrthoDB" id="9770043at2"/>
<gene>
    <name evidence="6" type="ORF">J421_0581</name>
</gene>
<dbReference type="RefSeq" id="WP_025409661.1">
    <property type="nucleotide sequence ID" value="NZ_CP007128.1"/>
</dbReference>
<organism evidence="6 7">
    <name type="scientific">Gemmatirosa kalamazoonensis</name>
    <dbReference type="NCBI Taxonomy" id="861299"/>
    <lineage>
        <taxon>Bacteria</taxon>
        <taxon>Pseudomonadati</taxon>
        <taxon>Gemmatimonadota</taxon>
        <taxon>Gemmatimonadia</taxon>
        <taxon>Gemmatimonadales</taxon>
        <taxon>Gemmatimonadaceae</taxon>
        <taxon>Gemmatirosa</taxon>
    </lineage>
</organism>
<feature type="domain" description="Cytochrome c" evidence="5">
    <location>
        <begin position="1000"/>
        <end position="1136"/>
    </location>
</feature>
<dbReference type="SUPFAM" id="SSF46626">
    <property type="entry name" value="Cytochrome c"/>
    <property type="match status" value="1"/>
</dbReference>
<dbReference type="InterPro" id="IPR055557">
    <property type="entry name" value="DUF7133"/>
</dbReference>
<dbReference type="SMART" id="SM00567">
    <property type="entry name" value="EZ_HEAT"/>
    <property type="match status" value="9"/>
</dbReference>
<dbReference type="PATRIC" id="fig|861299.3.peg.593"/>
<evidence type="ECO:0000256" key="4">
    <source>
        <dbReference type="PROSITE-ProRule" id="PRU00433"/>
    </source>
</evidence>
<proteinExistence type="predicted"/>
<dbReference type="InterPro" id="IPR011042">
    <property type="entry name" value="6-blade_b-propeller_TolB-like"/>
</dbReference>
<dbReference type="eggNOG" id="COG2133">
    <property type="taxonomic scope" value="Bacteria"/>
</dbReference>
<dbReference type="Pfam" id="PF23500">
    <property type="entry name" value="DUF7133"/>
    <property type="match status" value="1"/>
</dbReference>
<dbReference type="Gene3D" id="2.120.10.30">
    <property type="entry name" value="TolB, C-terminal domain"/>
    <property type="match status" value="1"/>
</dbReference>
<dbReference type="GO" id="GO:0009055">
    <property type="term" value="F:electron transfer activity"/>
    <property type="evidence" value="ECO:0007669"/>
    <property type="project" value="InterPro"/>
</dbReference>
<dbReference type="Pfam" id="PF13646">
    <property type="entry name" value="HEAT_2"/>
    <property type="match status" value="2"/>
</dbReference>
<dbReference type="Proteomes" id="UP000019151">
    <property type="component" value="Chromosome"/>
</dbReference>
<dbReference type="SUPFAM" id="SSF48371">
    <property type="entry name" value="ARM repeat"/>
    <property type="match status" value="1"/>
</dbReference>
<evidence type="ECO:0000313" key="6">
    <source>
        <dbReference type="EMBL" id="AHG88118.1"/>
    </source>
</evidence>
<dbReference type="InterPro" id="IPR016024">
    <property type="entry name" value="ARM-type_fold"/>
</dbReference>
<dbReference type="PANTHER" id="PTHR33546:SF1">
    <property type="entry name" value="LARGE, MULTIFUNCTIONAL SECRETED PROTEIN"/>
    <property type="match status" value="1"/>
</dbReference>
<protein>
    <submittedName>
        <fullName evidence="6">Heme-binding protein</fullName>
    </submittedName>
</protein>
<keyword evidence="2 4" id="KW-0479">Metal-binding</keyword>
<dbReference type="HOGENOM" id="CLU_004500_1_0_0"/>
<keyword evidence="7" id="KW-1185">Reference proteome</keyword>
<dbReference type="eggNOG" id="COG2010">
    <property type="taxonomic scope" value="Bacteria"/>
</dbReference>
<accession>W0RFF5</accession>
<dbReference type="eggNOG" id="COG1413">
    <property type="taxonomic scope" value="Bacteria"/>
</dbReference>
<evidence type="ECO:0000256" key="1">
    <source>
        <dbReference type="ARBA" id="ARBA00022617"/>
    </source>
</evidence>
<dbReference type="NCBIfam" id="TIGR02603">
    <property type="entry name" value="CxxCH_TIGR02603"/>
    <property type="match status" value="1"/>
</dbReference>
<dbReference type="STRING" id="861299.J421_0581"/>
<keyword evidence="3 4" id="KW-0408">Iron</keyword>
<dbReference type="InterPro" id="IPR011041">
    <property type="entry name" value="Quinoprot_gluc/sorb_DH_b-prop"/>
</dbReference>
<sequence>MRLTPLLALLALAATQPPANRRATTRPPKLVRLTAAEQRKLADSAQRAVSVQAIGGLVATPWAPEGLVADPIAIDVDPQGVVYVTGSERAGAVGSLLDIRGHPTWVPTVHTLTTVPQLHDFYHKELSPARSAQNLWIPDLNRDGSHDWRDLTVPVDRVYRVVDRAGRGMADESRVLYEGFNADAVDDVANGLVALPGGDLLVAAAPDVSRLHERNGVVTRTPISSGYNVHPAFFGHGLAGLTLGPDGRVYWSMGDLGFDLVDKTGKRWRQPNNGAILRANPDGTDFEVYASGLRNPQAFAFDELGNIIASDNDGDHQGEYERVVYVTNGSDAGWRSTWQYGKYTDPANNRYNVWMDERMFTPRFPGQAAYIVPPVAPSHAGPSGLVYEPGTALGDRWRRTFFLTSFVGTPSGARVYAFTVAPDGAGFRLQSDTVALQGILGVGLRFGPDGAIYLADWIDGWGSKGRGRIWKIDTPADSASPARAETRKLIAESFAGRTSDQLLALLRHADMRVRTKAQFELVRRKDAPTLLAAVADAHASPRTWAFVHGIWGVAQLARVDARQAAALVPLLRDTDGEVRAQAAKMLGDLRYAPAADSLLPLLKDDAPRARFFAAEALGRLAYRPAVQGIVGMLADNDDRDVWLRQAGATALARIGDTAQVAALASHPSRGVRLAAVVTLRRLRSPDVARFLDDADEAVVTEAARAINDDGGIVPALPALARQLAATRFANTPLVRRAISANLRVGSREALDRLASYASSSGGAANADTLRAEALAALGAWANPSPMDRVDGAWLGPVPPRDAVAARAVVAKLVTSLPADANEELTLAALNAVANIGAKEAAPMLLAKFQSSAPRAVRAAALRALRAVGADETEQAVRTALADPDPVLRSAALGMVPALRLSDDGSAELLGGVAEKGTTTEQQSALASLGALHGTRAQASLDQLFGKLESGALAPEVRLDVAEAAKAGASPAVRERARRWLAPVAEGKAPGALGEALRRGGSAQHGREIVLAGPASECTRCHSIGTPGADVGPDLTHIASRITKEQMLEALLTPSARLAPGYGTVLLTLKDGKSVVGTLREESGGELVVETAPGKRQRVATGDVAKRTNLPSPMPPMGKLLTPREIRDVVEYLSTLR</sequence>